<accession>A0A3B7M7Q7</accession>
<feature type="compositionally biased region" description="Polar residues" evidence="5">
    <location>
        <begin position="26"/>
        <end position="39"/>
    </location>
</feature>
<reference evidence="8" key="1">
    <citation type="submission" date="2018-09" db="EMBL/GenBank/DDBJ databases">
        <title>The complete genome of Acinetobacter sp. strain WCHAc010005.</title>
        <authorList>
            <person name="Hu Y."/>
            <person name="Long H."/>
            <person name="Feng Y."/>
            <person name="Zong Z."/>
        </authorList>
    </citation>
    <scope>NUCLEOTIDE SEQUENCE [LARGE SCALE GENOMIC DNA]</scope>
    <source>
        <strain evidence="8">WCHAc010005</strain>
    </source>
</reference>
<evidence type="ECO:0000256" key="1">
    <source>
        <dbReference type="ARBA" id="ARBA00004167"/>
    </source>
</evidence>
<comment type="subcellular location">
    <subcellularLocation>
        <location evidence="1">Membrane</location>
        <topology evidence="1">Single-pass membrane protein</topology>
    </subcellularLocation>
</comment>
<dbReference type="AlphaFoldDB" id="A0A3B7M7Q7"/>
<dbReference type="Gene3D" id="3.30.1150.10">
    <property type="match status" value="1"/>
</dbReference>
<organism evidence="7 8">
    <name type="scientific">Acinetobacter chinensis</name>
    <dbReference type="NCBI Taxonomy" id="2004650"/>
    <lineage>
        <taxon>Bacteria</taxon>
        <taxon>Pseudomonadati</taxon>
        <taxon>Pseudomonadota</taxon>
        <taxon>Gammaproteobacteria</taxon>
        <taxon>Moraxellales</taxon>
        <taxon>Moraxellaceae</taxon>
        <taxon>Acinetobacter</taxon>
    </lineage>
</organism>
<dbReference type="NCBIfam" id="TIGR01352">
    <property type="entry name" value="tonB_Cterm"/>
    <property type="match status" value="1"/>
</dbReference>
<keyword evidence="2" id="KW-0812">Transmembrane</keyword>
<keyword evidence="3" id="KW-1133">Transmembrane helix</keyword>
<name>A0A3B7M7Q7_9GAMM</name>
<dbReference type="PROSITE" id="PS52015">
    <property type="entry name" value="TONB_CTD"/>
    <property type="match status" value="1"/>
</dbReference>
<protein>
    <submittedName>
        <fullName evidence="7">Energy transducer TonB</fullName>
    </submittedName>
</protein>
<evidence type="ECO:0000256" key="5">
    <source>
        <dbReference type="SAM" id="MobiDB-lite"/>
    </source>
</evidence>
<feature type="region of interest" description="Disordered" evidence="5">
    <location>
        <begin position="1"/>
        <end position="42"/>
    </location>
</feature>
<evidence type="ECO:0000256" key="4">
    <source>
        <dbReference type="ARBA" id="ARBA00023136"/>
    </source>
</evidence>
<dbReference type="Pfam" id="PF03544">
    <property type="entry name" value="TonB_C"/>
    <property type="match status" value="1"/>
</dbReference>
<dbReference type="KEGG" id="achi:CDG60_06310"/>
<dbReference type="GO" id="GO:0055085">
    <property type="term" value="P:transmembrane transport"/>
    <property type="evidence" value="ECO:0007669"/>
    <property type="project" value="InterPro"/>
</dbReference>
<evidence type="ECO:0000313" key="7">
    <source>
        <dbReference type="EMBL" id="AXY58379.1"/>
    </source>
</evidence>
<gene>
    <name evidence="7" type="ORF">CDG60_06310</name>
</gene>
<dbReference type="SUPFAM" id="SSF74653">
    <property type="entry name" value="TolA/TonB C-terminal domain"/>
    <property type="match status" value="1"/>
</dbReference>
<evidence type="ECO:0000256" key="2">
    <source>
        <dbReference type="ARBA" id="ARBA00022692"/>
    </source>
</evidence>
<dbReference type="InterPro" id="IPR006260">
    <property type="entry name" value="TonB/TolA_C"/>
</dbReference>
<dbReference type="EMBL" id="CP032134">
    <property type="protein sequence ID" value="AXY58379.1"/>
    <property type="molecule type" value="Genomic_DNA"/>
</dbReference>
<evidence type="ECO:0000256" key="3">
    <source>
        <dbReference type="ARBA" id="ARBA00022989"/>
    </source>
</evidence>
<dbReference type="GO" id="GO:0016020">
    <property type="term" value="C:membrane"/>
    <property type="evidence" value="ECO:0007669"/>
    <property type="project" value="UniProtKB-SubCell"/>
</dbReference>
<proteinExistence type="predicted"/>
<keyword evidence="4" id="KW-0472">Membrane</keyword>
<dbReference type="InterPro" id="IPR037682">
    <property type="entry name" value="TonB_C"/>
</dbReference>
<evidence type="ECO:0000313" key="8">
    <source>
        <dbReference type="Proteomes" id="UP000263753"/>
    </source>
</evidence>
<feature type="compositionally biased region" description="Low complexity" evidence="5">
    <location>
        <begin position="1"/>
        <end position="25"/>
    </location>
</feature>
<sequence length="139" mass="14986">MSESSMSTSTATKSTGSTASESKASVQNSGHQSESSAVSAASDKVPIPINRVDVLSLGKLTYDDRELQNQQRLVVLTIHINAKGLPVNIHVKQSSGLESLDERAMAAIRKSKFKPHKMNGEAVAVIVDFPIQLKLSRNR</sequence>
<evidence type="ECO:0000259" key="6">
    <source>
        <dbReference type="PROSITE" id="PS52015"/>
    </source>
</evidence>
<dbReference type="Proteomes" id="UP000263753">
    <property type="component" value="Chromosome"/>
</dbReference>
<feature type="domain" description="TonB C-terminal" evidence="6">
    <location>
        <begin position="46"/>
        <end position="139"/>
    </location>
</feature>